<organism evidence="8 9">
    <name type="scientific">Mycoplasmopsis citelli</name>
    <dbReference type="NCBI Taxonomy" id="171281"/>
    <lineage>
        <taxon>Bacteria</taxon>
        <taxon>Bacillati</taxon>
        <taxon>Mycoplasmatota</taxon>
        <taxon>Mycoplasmoidales</taxon>
        <taxon>Metamycoplasmataceae</taxon>
        <taxon>Mycoplasmopsis</taxon>
    </lineage>
</organism>
<proteinExistence type="predicted"/>
<evidence type="ECO:0000256" key="5">
    <source>
        <dbReference type="ARBA" id="ARBA00023163"/>
    </source>
</evidence>
<feature type="domain" description="NusA-like second KH" evidence="7">
    <location>
        <begin position="308"/>
        <end position="369"/>
    </location>
</feature>
<dbReference type="Gene3D" id="3.30.1480.10">
    <property type="entry name" value="NusA, N-terminal domain"/>
    <property type="match status" value="1"/>
</dbReference>
<evidence type="ECO:0000256" key="3">
    <source>
        <dbReference type="ARBA" id="ARBA00022884"/>
    </source>
</evidence>
<dbReference type="Pfam" id="PF13184">
    <property type="entry name" value="KH_NusA_1st"/>
    <property type="match status" value="1"/>
</dbReference>
<evidence type="ECO:0000256" key="2">
    <source>
        <dbReference type="ARBA" id="ARBA00022490"/>
    </source>
</evidence>
<dbReference type="Gene3D" id="3.30.300.20">
    <property type="match status" value="2"/>
</dbReference>
<reference evidence="8 9" key="1">
    <citation type="submission" date="2019-01" db="EMBL/GenBank/DDBJ databases">
        <authorList>
            <consortium name="Pathogen Informatics"/>
        </authorList>
    </citation>
    <scope>NUCLEOTIDE SEQUENCE [LARGE SCALE GENOMIC DNA]</scope>
    <source>
        <strain evidence="8 9">NCTC10181</strain>
    </source>
</reference>
<evidence type="ECO:0000259" key="7">
    <source>
        <dbReference type="Pfam" id="PF26594"/>
    </source>
</evidence>
<dbReference type="InterPro" id="IPR025249">
    <property type="entry name" value="TF_NusA_KH_1st"/>
</dbReference>
<protein>
    <submittedName>
        <fullName evidence="8">N utilization substance protein A</fullName>
    </submittedName>
</protein>
<sequence>MAKSKKVTVELNPNQKWYLITKGYAQKHQMTLEETLEIFSFETTKAINKDIDPEAKIVFSLDEINKEVIISNLNGEVVENDFEFEDTEESLDIQRISFIALKDAKKINPKAVEGDKFPILLDFEIIPEKSKLAIKNGFYQNFKITEKKKIYQRYLPLVGNKIKAEVLSRNSNGSYNLRFEDGVTAFLPASKVNKSLDMNLGSYLDVYLEHVNPENRLSICEVTTDSPNEIRDIIINEIPEINQGLLQIVKIERTPGIRTKIALKATGNSNAFDPFGGVFGEGAKRILAISEKLNGEKIEVIKYSTNILEFIKNALSPAKIVDIVEDKKVYYAIVEENEMKNAIGKGGANIDLAIKLTNSKIKIISVEEALEKEIQFNKNRLYERNKPVKKPKYSPRDSRRNEYFKGIEINMSEFSDDVAQFNETQKNPANFFENTKIKTKNNNPKAKQKRLNGSELDDLFSQEALTFDLDNENDYDFIDQIEFNDFEYEDDDSETVDDNQNQAEKPVVKAYKNAKVELKDFKVDTDLANYGLDLNLNLDLSGFEDEWEKKK</sequence>
<evidence type="ECO:0000259" key="6">
    <source>
        <dbReference type="Pfam" id="PF13184"/>
    </source>
</evidence>
<keyword evidence="9" id="KW-1185">Reference proteome</keyword>
<dbReference type="GO" id="GO:0003700">
    <property type="term" value="F:DNA-binding transcription factor activity"/>
    <property type="evidence" value="ECO:0007669"/>
    <property type="project" value="InterPro"/>
</dbReference>
<dbReference type="InterPro" id="IPR015946">
    <property type="entry name" value="KH_dom-like_a/b"/>
</dbReference>
<dbReference type="InterPro" id="IPR036555">
    <property type="entry name" value="NusA_N_sf"/>
</dbReference>
<dbReference type="PANTHER" id="PTHR22648">
    <property type="entry name" value="TRANSCRIPTION TERMINATION FACTOR NUSA"/>
    <property type="match status" value="1"/>
</dbReference>
<feature type="domain" description="Transcription factor NusA first KH" evidence="6">
    <location>
        <begin position="226"/>
        <end position="303"/>
    </location>
</feature>
<keyword evidence="5" id="KW-0804">Transcription</keyword>
<dbReference type="SUPFAM" id="SSF54814">
    <property type="entry name" value="Prokaryotic type KH domain (KH-domain type II)"/>
    <property type="match status" value="2"/>
</dbReference>
<name>A0A449B2D2_9BACT</name>
<dbReference type="Proteomes" id="UP000290985">
    <property type="component" value="Chromosome"/>
</dbReference>
<keyword evidence="1" id="KW-0806">Transcription termination</keyword>
<dbReference type="InterPro" id="IPR030842">
    <property type="entry name" value="TF_NusA_bacterial"/>
</dbReference>
<dbReference type="GO" id="GO:0006353">
    <property type="term" value="P:DNA-templated transcription termination"/>
    <property type="evidence" value="ECO:0007669"/>
    <property type="project" value="UniProtKB-KW"/>
</dbReference>
<evidence type="ECO:0000256" key="4">
    <source>
        <dbReference type="ARBA" id="ARBA00023015"/>
    </source>
</evidence>
<dbReference type="InterPro" id="IPR058582">
    <property type="entry name" value="KH_NusA_2nd"/>
</dbReference>
<dbReference type="Pfam" id="PF26594">
    <property type="entry name" value="KH_NusA_2nd"/>
    <property type="match status" value="1"/>
</dbReference>
<dbReference type="InterPro" id="IPR009019">
    <property type="entry name" value="KH_sf_prok-type"/>
</dbReference>
<keyword evidence="3" id="KW-0694">RNA-binding</keyword>
<dbReference type="RefSeq" id="WP_129725542.1">
    <property type="nucleotide sequence ID" value="NZ_LR215036.1"/>
</dbReference>
<accession>A0A449B2D2</accession>
<evidence type="ECO:0000256" key="1">
    <source>
        <dbReference type="ARBA" id="ARBA00022472"/>
    </source>
</evidence>
<evidence type="ECO:0000313" key="9">
    <source>
        <dbReference type="Proteomes" id="UP000290985"/>
    </source>
</evidence>
<dbReference type="OrthoDB" id="9807233at2"/>
<dbReference type="GO" id="GO:0003723">
    <property type="term" value="F:RNA binding"/>
    <property type="evidence" value="ECO:0007669"/>
    <property type="project" value="UniProtKB-KW"/>
</dbReference>
<dbReference type="PANTHER" id="PTHR22648:SF0">
    <property type="entry name" value="TRANSCRIPTION TERMINATION_ANTITERMINATION PROTEIN NUSA"/>
    <property type="match status" value="1"/>
</dbReference>
<keyword evidence="4" id="KW-0805">Transcription regulation</keyword>
<gene>
    <name evidence="8" type="primary">nusA</name>
    <name evidence="8" type="ORF">NCTC10181_00596</name>
</gene>
<evidence type="ECO:0000313" key="8">
    <source>
        <dbReference type="EMBL" id="VEU74736.1"/>
    </source>
</evidence>
<keyword evidence="2" id="KW-0963">Cytoplasm</keyword>
<dbReference type="KEGG" id="mcit:NCTC10181_00596"/>
<dbReference type="AlphaFoldDB" id="A0A449B2D2"/>
<dbReference type="GO" id="GO:0005829">
    <property type="term" value="C:cytosol"/>
    <property type="evidence" value="ECO:0007669"/>
    <property type="project" value="TreeGrafter"/>
</dbReference>
<dbReference type="GO" id="GO:0031564">
    <property type="term" value="P:transcription antitermination"/>
    <property type="evidence" value="ECO:0007669"/>
    <property type="project" value="InterPro"/>
</dbReference>
<dbReference type="EMBL" id="LR215036">
    <property type="protein sequence ID" value="VEU74736.1"/>
    <property type="molecule type" value="Genomic_DNA"/>
</dbReference>